<dbReference type="GO" id="GO:0016301">
    <property type="term" value="F:kinase activity"/>
    <property type="evidence" value="ECO:0007669"/>
    <property type="project" value="UniProtKB-KW"/>
</dbReference>
<dbReference type="Gene3D" id="3.40.50.300">
    <property type="entry name" value="P-loop containing nucleotide triphosphate hydrolases"/>
    <property type="match status" value="2"/>
</dbReference>
<proteinExistence type="predicted"/>
<sequence length="200" mass="22665">MIVVGLKGLIGSGKTTVARHLIEKHGFVRGRFAGALKDMLRAFLRYRGCDEATIERMIDGDLKEEPSDWLNGKTPRHAMEGLGKPWGRDWMSPDLWIATETDKLWIEQPERVLFEDCRHANEGVAIERMNGRVWEVWQPGLVPKDQPTERYQVEVSASAVIVNKLGRLDETMKQVDDLVARLVARATIGLPPMQTQPVRP</sequence>
<dbReference type="SUPFAM" id="SSF52540">
    <property type="entry name" value="P-loop containing nucleoside triphosphate hydrolases"/>
    <property type="match status" value="1"/>
</dbReference>
<keyword evidence="1" id="KW-0418">Kinase</keyword>
<evidence type="ECO:0000313" key="1">
    <source>
        <dbReference type="EMBL" id="KRR21695.1"/>
    </source>
</evidence>
<dbReference type="OrthoDB" id="5401711at2"/>
<dbReference type="AlphaFoldDB" id="A0A0R3MU39"/>
<accession>A0A0R3MU39</accession>
<evidence type="ECO:0000313" key="2">
    <source>
        <dbReference type="Proteomes" id="UP000052023"/>
    </source>
</evidence>
<reference evidence="1 2" key="1">
    <citation type="submission" date="2014-03" db="EMBL/GenBank/DDBJ databases">
        <title>Bradyrhizobium valentinum sp. nov., isolated from effective nodules of Lupinus mariae-josephae, a lupine endemic of basic-lime soils in Eastern Spain.</title>
        <authorList>
            <person name="Duran D."/>
            <person name="Rey L."/>
            <person name="Navarro A."/>
            <person name="Busquets A."/>
            <person name="Imperial J."/>
            <person name="Ruiz-Argueso T."/>
        </authorList>
    </citation>
    <scope>NUCLEOTIDE SEQUENCE [LARGE SCALE GENOMIC DNA]</scope>
    <source>
        <strain evidence="1 2">Ro19</strain>
    </source>
</reference>
<protein>
    <submittedName>
        <fullName evidence="1">Deoxynucleotide monophosphate kinase</fullName>
    </submittedName>
</protein>
<dbReference type="Proteomes" id="UP000052023">
    <property type="component" value="Unassembled WGS sequence"/>
</dbReference>
<dbReference type="EMBL" id="LLYA01000170">
    <property type="protein sequence ID" value="KRR21695.1"/>
    <property type="molecule type" value="Genomic_DNA"/>
</dbReference>
<keyword evidence="2" id="KW-1185">Reference proteome</keyword>
<keyword evidence="1" id="KW-0808">Transferase</keyword>
<comment type="caution">
    <text evidence="1">The sequence shown here is derived from an EMBL/GenBank/DDBJ whole genome shotgun (WGS) entry which is preliminary data.</text>
</comment>
<gene>
    <name evidence="1" type="ORF">CQ13_06490</name>
</gene>
<dbReference type="InterPro" id="IPR027417">
    <property type="entry name" value="P-loop_NTPase"/>
</dbReference>
<organism evidence="1 2">
    <name type="scientific">Bradyrhizobium retamae</name>
    <dbReference type="NCBI Taxonomy" id="1300035"/>
    <lineage>
        <taxon>Bacteria</taxon>
        <taxon>Pseudomonadati</taxon>
        <taxon>Pseudomonadota</taxon>
        <taxon>Alphaproteobacteria</taxon>
        <taxon>Hyphomicrobiales</taxon>
        <taxon>Nitrobacteraceae</taxon>
        <taxon>Bradyrhizobium</taxon>
    </lineage>
</organism>
<dbReference type="RefSeq" id="WP_057845595.1">
    <property type="nucleotide sequence ID" value="NZ_LLYA01000170.1"/>
</dbReference>
<name>A0A0R3MU39_9BRAD</name>